<evidence type="ECO:0000313" key="3">
    <source>
        <dbReference type="Proteomes" id="UP001442494"/>
    </source>
</evidence>
<dbReference type="InterPro" id="IPR025458">
    <property type="entry name" value="DUF4278"/>
</dbReference>
<reference evidence="2 3" key="1">
    <citation type="submission" date="2022-04" db="EMBL/GenBank/DDBJ databases">
        <title>Positive selection, recombination, and allopatry shape intraspecific diversity of widespread and dominant cyanobacteria.</title>
        <authorList>
            <person name="Wei J."/>
            <person name="Shu W."/>
            <person name="Hu C."/>
        </authorList>
    </citation>
    <scope>NUCLEOTIDE SEQUENCE [LARGE SCALE GENOMIC DNA]</scope>
    <source>
        <strain evidence="2 3">GB2-A5</strain>
    </source>
</reference>
<dbReference type="EMBL" id="JAMPKK010000009">
    <property type="protein sequence ID" value="MEP0864030.1"/>
    <property type="molecule type" value="Genomic_DNA"/>
</dbReference>
<feature type="transmembrane region" description="Helical" evidence="1">
    <location>
        <begin position="29"/>
        <end position="50"/>
    </location>
</feature>
<gene>
    <name evidence="2" type="ORF">NDI37_06080</name>
</gene>
<keyword evidence="1" id="KW-1133">Transmembrane helix</keyword>
<keyword evidence="1" id="KW-0472">Membrane</keyword>
<keyword evidence="3" id="KW-1185">Reference proteome</keyword>
<keyword evidence="1" id="KW-0812">Transmembrane</keyword>
<proteinExistence type="predicted"/>
<accession>A0ABV0JKR6</accession>
<organism evidence="2 3">
    <name type="scientific">Funiculus sociatus GB2-A5</name>
    <dbReference type="NCBI Taxonomy" id="2933946"/>
    <lineage>
        <taxon>Bacteria</taxon>
        <taxon>Bacillati</taxon>
        <taxon>Cyanobacteriota</taxon>
        <taxon>Cyanophyceae</taxon>
        <taxon>Coleofasciculales</taxon>
        <taxon>Coleofasciculaceae</taxon>
        <taxon>Funiculus</taxon>
    </lineage>
</organism>
<protein>
    <submittedName>
        <fullName evidence="2">DUF4278 domain-containing protein</fullName>
    </submittedName>
</protein>
<dbReference type="Proteomes" id="UP001442494">
    <property type="component" value="Unassembled WGS sequence"/>
</dbReference>
<evidence type="ECO:0000256" key="1">
    <source>
        <dbReference type="SAM" id="Phobius"/>
    </source>
</evidence>
<name>A0ABV0JKR6_9CYAN</name>
<comment type="caution">
    <text evidence="2">The sequence shown here is derived from an EMBL/GenBank/DDBJ whole genome shotgun (WGS) entry which is preliminary data.</text>
</comment>
<sequence length="158" mass="17516">MIEMPLSFMMPLAVVLLSIYIFKKSADEISYLAACISISALLLSLLIAPWQLKSLLLGIAIFSTRQFSLPIQPVIETQEDQKTTLTYRGIDYEPTPPTVEGTESQITGKYRGQAWKCNKTDKTSATQPTSRLKYRGANVVSPAFNTPVAQEQKVTPES</sequence>
<feature type="transmembrane region" description="Helical" evidence="1">
    <location>
        <begin position="6"/>
        <end position="22"/>
    </location>
</feature>
<evidence type="ECO:0000313" key="2">
    <source>
        <dbReference type="EMBL" id="MEP0864030.1"/>
    </source>
</evidence>
<dbReference type="Pfam" id="PF14105">
    <property type="entry name" value="DUF4278"/>
    <property type="match status" value="1"/>
</dbReference>